<sequence>MKVSRDIKSEEIVPDECHELTIAIAILRRAVVSPLDPTRETQIQHPWRTMRVPQVPRWVECIEGALYVPGLLGEVHPELTRPHLPVRYADLPVN</sequence>
<dbReference type="AlphaFoldDB" id="A0A517MIF7"/>
<dbReference type="Proteomes" id="UP000320672">
    <property type="component" value="Chromosome"/>
</dbReference>
<gene>
    <name evidence="1" type="ORF">FF011L_34420</name>
</gene>
<organism evidence="1 2">
    <name type="scientific">Roseimaritima multifibrata</name>
    <dbReference type="NCBI Taxonomy" id="1930274"/>
    <lineage>
        <taxon>Bacteria</taxon>
        <taxon>Pseudomonadati</taxon>
        <taxon>Planctomycetota</taxon>
        <taxon>Planctomycetia</taxon>
        <taxon>Pirellulales</taxon>
        <taxon>Pirellulaceae</taxon>
        <taxon>Roseimaritima</taxon>
    </lineage>
</organism>
<accession>A0A517MIF7</accession>
<proteinExistence type="predicted"/>
<protein>
    <submittedName>
        <fullName evidence="1">Uncharacterized protein</fullName>
    </submittedName>
</protein>
<dbReference type="KEGG" id="rml:FF011L_34420"/>
<keyword evidence="2" id="KW-1185">Reference proteome</keyword>
<evidence type="ECO:0000313" key="2">
    <source>
        <dbReference type="Proteomes" id="UP000320672"/>
    </source>
</evidence>
<dbReference type="EMBL" id="CP036262">
    <property type="protein sequence ID" value="QDS94662.1"/>
    <property type="molecule type" value="Genomic_DNA"/>
</dbReference>
<name>A0A517MIF7_9BACT</name>
<evidence type="ECO:0000313" key="1">
    <source>
        <dbReference type="EMBL" id="QDS94662.1"/>
    </source>
</evidence>
<reference evidence="1 2" key="1">
    <citation type="submission" date="2019-02" db="EMBL/GenBank/DDBJ databases">
        <title>Deep-cultivation of Planctomycetes and their phenomic and genomic characterization uncovers novel biology.</title>
        <authorList>
            <person name="Wiegand S."/>
            <person name="Jogler M."/>
            <person name="Boedeker C."/>
            <person name="Pinto D."/>
            <person name="Vollmers J."/>
            <person name="Rivas-Marin E."/>
            <person name="Kohn T."/>
            <person name="Peeters S.H."/>
            <person name="Heuer A."/>
            <person name="Rast P."/>
            <person name="Oberbeckmann S."/>
            <person name="Bunk B."/>
            <person name="Jeske O."/>
            <person name="Meyerdierks A."/>
            <person name="Storesund J.E."/>
            <person name="Kallscheuer N."/>
            <person name="Luecker S."/>
            <person name="Lage O.M."/>
            <person name="Pohl T."/>
            <person name="Merkel B.J."/>
            <person name="Hornburger P."/>
            <person name="Mueller R.-W."/>
            <person name="Bruemmer F."/>
            <person name="Labrenz M."/>
            <person name="Spormann A.M."/>
            <person name="Op den Camp H."/>
            <person name="Overmann J."/>
            <person name="Amann R."/>
            <person name="Jetten M.S.M."/>
            <person name="Mascher T."/>
            <person name="Medema M.H."/>
            <person name="Devos D.P."/>
            <person name="Kaster A.-K."/>
            <person name="Ovreas L."/>
            <person name="Rohde M."/>
            <person name="Galperin M.Y."/>
            <person name="Jogler C."/>
        </authorList>
    </citation>
    <scope>NUCLEOTIDE SEQUENCE [LARGE SCALE GENOMIC DNA]</scope>
    <source>
        <strain evidence="1 2">FF011L</strain>
    </source>
</reference>